<dbReference type="RefSeq" id="WP_014274319.1">
    <property type="nucleotide sequence ID" value="NZ_BIMW01000209.1"/>
</dbReference>
<dbReference type="EMBL" id="BIMW01000209">
    <property type="protein sequence ID" value="GCE96629.1"/>
    <property type="molecule type" value="Genomic_DNA"/>
</dbReference>
<gene>
    <name evidence="1" type="ORF">NIES46_47010</name>
</gene>
<evidence type="ECO:0000313" key="1">
    <source>
        <dbReference type="EMBL" id="GCE96629.1"/>
    </source>
</evidence>
<dbReference type="GeneID" id="301685411"/>
<comment type="caution">
    <text evidence="1">The sequence shown here is derived from an EMBL/GenBank/DDBJ whole genome shotgun (WGS) entry which is preliminary data.</text>
</comment>
<name>A0A5M3TG71_LIMPL</name>
<sequence length="115" mass="12244">MSFSVYSSIVNLDTLNMSSKIPGTPETTAISLTANTITEVVPINATSNGRTVFVKNRSNTNVHLIFDPTGDSVSDAAFSVKPGDTISITWGRTELQAIAESSASISVTIIEYINM</sequence>
<proteinExistence type="predicted"/>
<organism evidence="1 2">
    <name type="scientific">Limnospira platensis NIES-46</name>
    <dbReference type="NCBI Taxonomy" id="1236695"/>
    <lineage>
        <taxon>Bacteria</taxon>
        <taxon>Bacillati</taxon>
        <taxon>Cyanobacteriota</taxon>
        <taxon>Cyanophyceae</taxon>
        <taxon>Oscillatoriophycideae</taxon>
        <taxon>Oscillatoriales</taxon>
        <taxon>Sirenicapillariaceae</taxon>
        <taxon>Limnospira</taxon>
    </lineage>
</organism>
<protein>
    <submittedName>
        <fullName evidence="1">Uncharacterized protein</fullName>
    </submittedName>
</protein>
<reference evidence="1 2" key="1">
    <citation type="journal article" date="2019" name="J Genomics">
        <title>The Draft Genome of a Hydrogen-producing Cyanobacterium, Arthrospira platensis NIES-46.</title>
        <authorList>
            <person name="Suzuki S."/>
            <person name="Yamaguchi H."/>
            <person name="Kawachi M."/>
        </authorList>
    </citation>
    <scope>NUCLEOTIDE SEQUENCE [LARGE SCALE GENOMIC DNA]</scope>
    <source>
        <strain evidence="1 2">NIES-46</strain>
    </source>
</reference>
<keyword evidence="2" id="KW-1185">Reference proteome</keyword>
<evidence type="ECO:0000313" key="2">
    <source>
        <dbReference type="Proteomes" id="UP000326169"/>
    </source>
</evidence>
<dbReference type="Proteomes" id="UP000326169">
    <property type="component" value="Unassembled WGS sequence"/>
</dbReference>
<accession>A0A5M3TG71</accession>